<evidence type="ECO:0000313" key="3">
    <source>
        <dbReference type="Proteomes" id="UP000015001"/>
    </source>
</evidence>
<evidence type="ECO:0000256" key="1">
    <source>
        <dbReference type="SAM" id="MobiDB-lite"/>
    </source>
</evidence>
<keyword evidence="3" id="KW-1185">Reference proteome</keyword>
<name>S4MZZ1_9ACTN</name>
<dbReference type="PATRIC" id="fig|1283301.3.peg.3277"/>
<dbReference type="AlphaFoldDB" id="S4MZZ1"/>
<gene>
    <name evidence="2" type="ORF">STAFG_3305</name>
</gene>
<feature type="compositionally biased region" description="Basic and acidic residues" evidence="1">
    <location>
        <begin position="12"/>
        <end position="22"/>
    </location>
</feature>
<evidence type="ECO:0000313" key="2">
    <source>
        <dbReference type="EMBL" id="EPJ39597.1"/>
    </source>
</evidence>
<protein>
    <submittedName>
        <fullName evidence="2">Uncharacterized protein</fullName>
    </submittedName>
</protein>
<feature type="region of interest" description="Disordered" evidence="1">
    <location>
        <begin position="1"/>
        <end position="22"/>
    </location>
</feature>
<dbReference type="HOGENOM" id="CLU_2345340_0_0_11"/>
<dbReference type="Proteomes" id="UP000015001">
    <property type="component" value="Unassembled WGS sequence"/>
</dbReference>
<proteinExistence type="predicted"/>
<dbReference type="RefSeq" id="WP_020272259.1">
    <property type="nucleotide sequence ID" value="NZ_KE354164.1"/>
</dbReference>
<organism evidence="2 3">
    <name type="scientific">Streptomyces afghaniensis 772</name>
    <dbReference type="NCBI Taxonomy" id="1283301"/>
    <lineage>
        <taxon>Bacteria</taxon>
        <taxon>Bacillati</taxon>
        <taxon>Actinomycetota</taxon>
        <taxon>Actinomycetes</taxon>
        <taxon>Kitasatosporales</taxon>
        <taxon>Streptomycetaceae</taxon>
        <taxon>Streptomyces</taxon>
    </lineage>
</organism>
<reference evidence="2 3" key="1">
    <citation type="submission" date="2013-02" db="EMBL/GenBank/DDBJ databases">
        <title>Draft Genome Sequence of Streptomyces afghaniensis, Which Produces Compounds of the Julimycin B-Complex.</title>
        <authorList>
            <person name="Gruening B.A."/>
            <person name="Praeg A."/>
            <person name="Erxleben A."/>
            <person name="Guenther S."/>
            <person name="Fiedler H.-P."/>
            <person name="Goodfellow M."/>
            <person name="Mueller M."/>
        </authorList>
    </citation>
    <scope>NUCLEOTIDE SEQUENCE [LARGE SCALE GENOMIC DNA]</scope>
    <source>
        <strain evidence="2 3">772</strain>
    </source>
</reference>
<comment type="caution">
    <text evidence="2">The sequence shown here is derived from an EMBL/GenBank/DDBJ whole genome shotgun (WGS) entry which is preliminary data.</text>
</comment>
<dbReference type="EMBL" id="AOPY01001412">
    <property type="protein sequence ID" value="EPJ39597.1"/>
    <property type="molecule type" value="Genomic_DNA"/>
</dbReference>
<sequence>MTRLSEPSLKAYRAEGQRPSAKRLEQEIKARMPERSLMGIVARTAYWVEWWHRFGPPSGNEPKLDDPFGRYVITMFVKGTNMGPYEAARHIPRRERA</sequence>
<accession>S4MZZ1</accession>